<protein>
    <submittedName>
        <fullName evidence="1">Uncharacterized protein</fullName>
    </submittedName>
</protein>
<sequence>MGMPFLERNGAGQYALTAPKTPMKLPATSVYHDPYICRHAEDSKASRLFTFSGAV</sequence>
<evidence type="ECO:0000313" key="1">
    <source>
        <dbReference type="EMBL" id="CDX49126.1"/>
    </source>
</evidence>
<accession>A0A0K2VNC6</accession>
<evidence type="ECO:0000313" key="2">
    <source>
        <dbReference type="Proteomes" id="UP000182888"/>
    </source>
</evidence>
<proteinExistence type="predicted"/>
<dbReference type="EMBL" id="CCND01000001">
    <property type="protein sequence ID" value="CDX49126.1"/>
    <property type="molecule type" value="Genomic_DNA"/>
</dbReference>
<gene>
    <name evidence="1" type="ORF">MPL1032_10202</name>
</gene>
<organism evidence="1 2">
    <name type="scientific">Mesorhizobium plurifarium</name>
    <dbReference type="NCBI Taxonomy" id="69974"/>
    <lineage>
        <taxon>Bacteria</taxon>
        <taxon>Pseudomonadati</taxon>
        <taxon>Pseudomonadota</taxon>
        <taxon>Alphaproteobacteria</taxon>
        <taxon>Hyphomicrobiales</taxon>
        <taxon>Phyllobacteriaceae</taxon>
        <taxon>Mesorhizobium</taxon>
    </lineage>
</organism>
<dbReference type="AlphaFoldDB" id="A0A0K2VNC6"/>
<reference evidence="2" key="1">
    <citation type="submission" date="2014-08" db="EMBL/GenBank/DDBJ databases">
        <authorList>
            <person name="Edwards T."/>
        </authorList>
    </citation>
    <scope>NUCLEOTIDE SEQUENCE [LARGE SCALE GENOMIC DNA]</scope>
</reference>
<name>A0A0K2VNC6_MESPL</name>
<dbReference type="Proteomes" id="UP000182888">
    <property type="component" value="Unassembled WGS sequence"/>
</dbReference>